<keyword evidence="1" id="KW-0479">Metal-binding</keyword>
<evidence type="ECO:0000256" key="1">
    <source>
        <dbReference type="ARBA" id="ARBA00022723"/>
    </source>
</evidence>
<dbReference type="PANTHER" id="PTHR36113">
    <property type="entry name" value="LYASE, PUTATIVE-RELATED-RELATED"/>
    <property type="match status" value="1"/>
</dbReference>
<dbReference type="AlphaFoldDB" id="A0A1C7EEA8"/>
<dbReference type="InterPro" id="IPR004360">
    <property type="entry name" value="Glyas_Fos-R_dOase_dom"/>
</dbReference>
<keyword evidence="4" id="KW-1185">Reference proteome</keyword>
<dbReference type="GO" id="GO:0046872">
    <property type="term" value="F:metal ion binding"/>
    <property type="evidence" value="ECO:0007669"/>
    <property type="project" value="UniProtKB-KW"/>
</dbReference>
<feature type="domain" description="VOC" evidence="2">
    <location>
        <begin position="1"/>
        <end position="127"/>
    </location>
</feature>
<dbReference type="InterPro" id="IPR051332">
    <property type="entry name" value="Fosfomycin_Res_Enzymes"/>
</dbReference>
<gene>
    <name evidence="3" type="ORF">BCM40_02065</name>
</gene>
<evidence type="ECO:0000259" key="2">
    <source>
        <dbReference type="PROSITE" id="PS51819"/>
    </source>
</evidence>
<name>A0A1C7EEA8_9BACL</name>
<dbReference type="PROSITE" id="PS51819">
    <property type="entry name" value="VOC"/>
    <property type="match status" value="1"/>
</dbReference>
<dbReference type="InterPro" id="IPR029068">
    <property type="entry name" value="Glyas_Bleomycin-R_OHBP_Dase"/>
</dbReference>
<evidence type="ECO:0000313" key="3">
    <source>
        <dbReference type="EMBL" id="ANU22200.1"/>
    </source>
</evidence>
<dbReference type="Proteomes" id="UP000092495">
    <property type="component" value="Chromosome"/>
</dbReference>
<dbReference type="SUPFAM" id="SSF54593">
    <property type="entry name" value="Glyoxalase/Bleomycin resistance protein/Dihydroxybiphenyl dioxygenase"/>
    <property type="match status" value="1"/>
</dbReference>
<dbReference type="RefSeq" id="WP_065525326.1">
    <property type="nucleotide sequence ID" value="NZ_CP016543.2"/>
</dbReference>
<dbReference type="OrthoDB" id="5296884at2"/>
<dbReference type="PANTHER" id="PTHR36113:SF6">
    <property type="entry name" value="FOSFOMYCIN RESISTANCE PROTEIN FOSX"/>
    <property type="match status" value="1"/>
</dbReference>
<dbReference type="KEGG" id="pdg:BCM40_02065"/>
<evidence type="ECO:0000313" key="4">
    <source>
        <dbReference type="Proteomes" id="UP000092495"/>
    </source>
</evidence>
<dbReference type="EMBL" id="CP016543">
    <property type="protein sequence ID" value="ANU22200.1"/>
    <property type="molecule type" value="Genomic_DNA"/>
</dbReference>
<protein>
    <recommendedName>
        <fullName evidence="2">VOC domain-containing protein</fullName>
    </recommendedName>
</protein>
<accession>A0A1C7EEA8</accession>
<dbReference type="InterPro" id="IPR037523">
    <property type="entry name" value="VOC_core"/>
</dbReference>
<dbReference type="Gene3D" id="3.10.180.10">
    <property type="entry name" value="2,3-Dihydroxybiphenyl 1,2-Dioxygenase, domain 1"/>
    <property type="match status" value="1"/>
</dbReference>
<reference evidence="3" key="1">
    <citation type="submission" date="2016-10" db="EMBL/GenBank/DDBJ databases">
        <authorList>
            <person name="See-Too W.S."/>
        </authorList>
    </citation>
    <scope>NUCLEOTIDE SEQUENCE</scope>
    <source>
        <strain evidence="3">DSM 22276</strain>
    </source>
</reference>
<proteinExistence type="predicted"/>
<dbReference type="STRING" id="414778.BCM40_02065"/>
<sequence>MLHHVELNVSNLVESKSFYSKLLPLLGYSLFQEWEEGFSYKAGPTYLVFVQTEEKFLQIPYHRKETGLNHLAFHASSHAQVNEMTEKIKQLGARILYKDLHPYAGGPDYYAVFFEGPDRLKIEIVAPDETMSNA</sequence>
<dbReference type="Pfam" id="PF00903">
    <property type="entry name" value="Glyoxalase"/>
    <property type="match status" value="1"/>
</dbReference>
<organism evidence="3 4">
    <name type="scientific">Planococcus donghaensis</name>
    <dbReference type="NCBI Taxonomy" id="414778"/>
    <lineage>
        <taxon>Bacteria</taxon>
        <taxon>Bacillati</taxon>
        <taxon>Bacillota</taxon>
        <taxon>Bacilli</taxon>
        <taxon>Bacillales</taxon>
        <taxon>Caryophanaceae</taxon>
        <taxon>Planococcus</taxon>
    </lineage>
</organism>